<evidence type="ECO:0000256" key="1">
    <source>
        <dbReference type="SAM" id="Coils"/>
    </source>
</evidence>
<keyword evidence="2" id="KW-1133">Transmembrane helix</keyword>
<name>A0ABU8JNT3_DICCH</name>
<gene>
    <name evidence="3" type="ORF">WCU84_13885</name>
</gene>
<dbReference type="Proteomes" id="UP001359469">
    <property type="component" value="Unassembled WGS sequence"/>
</dbReference>
<keyword evidence="4" id="KW-1185">Reference proteome</keyword>
<evidence type="ECO:0000256" key="2">
    <source>
        <dbReference type="SAM" id="Phobius"/>
    </source>
</evidence>
<feature type="transmembrane region" description="Helical" evidence="2">
    <location>
        <begin position="16"/>
        <end position="41"/>
    </location>
</feature>
<feature type="coiled-coil region" evidence="1">
    <location>
        <begin position="39"/>
        <end position="66"/>
    </location>
</feature>
<evidence type="ECO:0000313" key="4">
    <source>
        <dbReference type="Proteomes" id="UP001359469"/>
    </source>
</evidence>
<dbReference type="RefSeq" id="WP_336729890.1">
    <property type="nucleotide sequence ID" value="NZ_JBBBOO010000009.1"/>
</dbReference>
<comment type="caution">
    <text evidence="3">The sequence shown here is derived from an EMBL/GenBank/DDBJ whole genome shotgun (WGS) entry which is preliminary data.</text>
</comment>
<keyword evidence="2" id="KW-0472">Membrane</keyword>
<protein>
    <recommendedName>
        <fullName evidence="5">Fimbrial assembly family protein</fullName>
    </recommendedName>
</protein>
<sequence length="183" mass="20819">MRWLYPQAAHWLSAPLWLWLLAPSAAILLAALIGGGVWMSAEQQHLRQLKQQYRDGENAIEQWRRKITPLPDLHSLQRWLAGQPLSAQDWPLNRISSLLDAPLHDSGVHLEAWQPLSAQARHGSSPAWRLVFNAEYGETLDFLSRFSQLPVVLRIDRITIRKVPAGLRTELQLSLPQPPEAKP</sequence>
<evidence type="ECO:0000313" key="3">
    <source>
        <dbReference type="EMBL" id="MEI7064743.1"/>
    </source>
</evidence>
<proteinExistence type="predicted"/>
<keyword evidence="1" id="KW-0175">Coiled coil</keyword>
<dbReference type="EMBL" id="JBBBOO010000009">
    <property type="protein sequence ID" value="MEI7064743.1"/>
    <property type="molecule type" value="Genomic_DNA"/>
</dbReference>
<reference evidence="3 4" key="1">
    <citation type="submission" date="2024-03" db="EMBL/GenBank/DDBJ databases">
        <title>Analysis of soft rot Pectobacteriaceae population diversity in US potato growing regions between 2016 and 2022.</title>
        <authorList>
            <person name="Ma X."/>
            <person name="Zhang X."/>
            <person name="Stodghill P."/>
            <person name="Rioux R."/>
            <person name="Babler B."/>
            <person name="Shrestha S."/>
            <person name="Babler B."/>
            <person name="Rivedal H."/>
            <person name="Frost K."/>
            <person name="Hao J."/>
            <person name="Secor G."/>
            <person name="Swingle B."/>
        </authorList>
    </citation>
    <scope>NUCLEOTIDE SEQUENCE [LARGE SCALE GENOMIC DNA]</scope>
    <source>
        <strain evidence="3 4">SR64</strain>
    </source>
</reference>
<organism evidence="3 4">
    <name type="scientific">Dickeya chrysanthemi</name>
    <name type="common">Pectobacterium chrysanthemi</name>
    <name type="synonym">Erwinia chrysanthemi</name>
    <dbReference type="NCBI Taxonomy" id="556"/>
    <lineage>
        <taxon>Bacteria</taxon>
        <taxon>Pseudomonadati</taxon>
        <taxon>Pseudomonadota</taxon>
        <taxon>Gammaproteobacteria</taxon>
        <taxon>Enterobacterales</taxon>
        <taxon>Pectobacteriaceae</taxon>
        <taxon>Dickeya</taxon>
    </lineage>
</organism>
<evidence type="ECO:0008006" key="5">
    <source>
        <dbReference type="Google" id="ProtNLM"/>
    </source>
</evidence>
<keyword evidence="2" id="KW-0812">Transmembrane</keyword>
<accession>A0ABU8JNT3</accession>